<evidence type="ECO:0000313" key="3">
    <source>
        <dbReference type="Proteomes" id="UP000182235"/>
    </source>
</evidence>
<dbReference type="VEuPathDB" id="FungiDB:AJ78_04382"/>
<dbReference type="STRING" id="1447872.A0A1J9PFY5"/>
<dbReference type="EMBL" id="LGRN01000162">
    <property type="protein sequence ID" value="OJD15337.1"/>
    <property type="molecule type" value="Genomic_DNA"/>
</dbReference>
<organism evidence="2 3">
    <name type="scientific">Emergomyces pasteurianus Ep9510</name>
    <dbReference type="NCBI Taxonomy" id="1447872"/>
    <lineage>
        <taxon>Eukaryota</taxon>
        <taxon>Fungi</taxon>
        <taxon>Dikarya</taxon>
        <taxon>Ascomycota</taxon>
        <taxon>Pezizomycotina</taxon>
        <taxon>Eurotiomycetes</taxon>
        <taxon>Eurotiomycetidae</taxon>
        <taxon>Onygenales</taxon>
        <taxon>Ajellomycetaceae</taxon>
        <taxon>Emergomyces</taxon>
    </lineage>
</organism>
<accession>A0A1J9PFY5</accession>
<name>A0A1J9PFY5_9EURO</name>
<gene>
    <name evidence="2" type="ORF">AJ78_04382</name>
</gene>
<keyword evidence="3" id="KW-1185">Reference proteome</keyword>
<proteinExistence type="predicted"/>
<sequence length="600" mass="68339">MDDEWVDVVANKDPVYSACQDALPVPPKRVHVDPKVLYQRMAKRAAEVLNSRPTAPIFHVNMSNSTLKMSTVFEYAFPPEYRQEFRCNACAHFMNRYGDLCIVDDSKGKLVPLFWTDDKALPVIFRAPVSAVCKLFQEGTVGREFRITSDKRRHLGFKKKGGFGHMWFEIPSTRRVIPPAVARTMPPTNEQREMLQRILEDYNNETVRKAAGMLHENRLPHADAHKGAIGWLLEVQNSRGVLLYSPTVSDTKRHNIQTHVAASAFIGCLNQLRSGALSKLLEGVKEGQDFKELDRQWRVLCDPKVYLRPQKHPKAGNIAVAEKLFEELGLTKGDMARKYLGLRDIPEDIYLFRDIHVKQKAPKKEPKEGEGIFSNVIPRSVPKPKTKADEKNSAEKDNAKSISFSSFVQTILPTAKKVEIQIEEKEYLYFLITGLPGSKPLMQWHTKENLVSPFTFTSPVSTRKYNLKPGWNQVNAVFPFPHLWDAIPAVKNFPLPPSDAPEFKHYHHKHGFRYIVCLDSIEENNGKTGLCLFPSMLKSEFHPVRATIEAYSRAGTIEDPPDNYIGGISVSRSSSQHTKRLYRVTDEYGDMKVYETVIFE</sequence>
<evidence type="ECO:0000256" key="1">
    <source>
        <dbReference type="SAM" id="MobiDB-lite"/>
    </source>
</evidence>
<protein>
    <submittedName>
        <fullName evidence="2">Uncharacterized protein</fullName>
    </submittedName>
</protein>
<dbReference type="AlphaFoldDB" id="A0A1J9PFY5"/>
<feature type="compositionally biased region" description="Basic and acidic residues" evidence="1">
    <location>
        <begin position="386"/>
        <end position="397"/>
    </location>
</feature>
<comment type="caution">
    <text evidence="2">The sequence shown here is derived from an EMBL/GenBank/DDBJ whole genome shotgun (WGS) entry which is preliminary data.</text>
</comment>
<dbReference type="Proteomes" id="UP000182235">
    <property type="component" value="Unassembled WGS sequence"/>
</dbReference>
<feature type="region of interest" description="Disordered" evidence="1">
    <location>
        <begin position="362"/>
        <end position="397"/>
    </location>
</feature>
<evidence type="ECO:0000313" key="2">
    <source>
        <dbReference type="EMBL" id="OJD15337.1"/>
    </source>
</evidence>
<reference evidence="2 3" key="1">
    <citation type="submission" date="2015-07" db="EMBL/GenBank/DDBJ databases">
        <title>Emmonsia species relationships and genome sequence.</title>
        <authorList>
            <consortium name="The Broad Institute Genomics Platform"/>
            <person name="Cuomo C.A."/>
            <person name="Munoz J.F."/>
            <person name="Imamovic A."/>
            <person name="Priest M.E."/>
            <person name="Young S."/>
            <person name="Clay O.K."/>
            <person name="McEwen J.G."/>
        </authorList>
    </citation>
    <scope>NUCLEOTIDE SEQUENCE [LARGE SCALE GENOMIC DNA]</scope>
    <source>
        <strain evidence="2 3">UAMH 9510</strain>
    </source>
</reference>
<dbReference type="OrthoDB" id="3035230at2759"/>